<dbReference type="InterPro" id="IPR020568">
    <property type="entry name" value="Ribosomal_Su5_D2-typ_SF"/>
</dbReference>
<accession>A0A401H7Z4</accession>
<dbReference type="InterPro" id="IPR036554">
    <property type="entry name" value="GHMP_kinase_C_sf"/>
</dbReference>
<keyword evidence="6 11" id="KW-0808">Transferase</keyword>
<evidence type="ECO:0000256" key="9">
    <source>
        <dbReference type="ARBA" id="ARBA00022777"/>
    </source>
</evidence>
<evidence type="ECO:0000256" key="5">
    <source>
        <dbReference type="ARBA" id="ARBA00022605"/>
    </source>
</evidence>
<reference evidence="14 15" key="1">
    <citation type="submission" date="2017-02" db="EMBL/GenBank/DDBJ databases">
        <title>isolation and characterization of a novel temperate virus Aeropyrum globular virus 1 infecting hyperthermophilic archaeon Aeropyrum.</title>
        <authorList>
            <person name="Yumiya M."/>
            <person name="Yoshida T."/>
            <person name="Sako Y."/>
        </authorList>
    </citation>
    <scope>NUCLEOTIDE SEQUENCE [LARGE SCALE GENOMIC DNA]</scope>
    <source>
        <strain evidence="14 15">YK1-12-2013</strain>
    </source>
</reference>
<dbReference type="InterPro" id="IPR006204">
    <property type="entry name" value="GHMP_kinase_N_dom"/>
</dbReference>
<comment type="pathway">
    <text evidence="1 11">Amino-acid biosynthesis; L-threonine biosynthesis; L-threonine from L-aspartate: step 4/5.</text>
</comment>
<sequence length="313" mass="32045">MACSRARARAYSSAANLGPGFDALAVALDAYYDEVEVRVCGGGTSVYVDEVEGKFSSGVLQGPNTAAEAVRELLNMEGVEAEVGIRVYKGVPPGRGLGSSGASAAAAVVAVSHALALDVPVDRLVLYAGLGERAAAGQSHFDNAAASILGGLAVVASDAAGKLRVFRVPFKAWFAVVTPMNPVPQGKTGVMRKVLPENISFRDAVRNFSRAAGIVAAAVNGDLESMGALMMSDEIVEPRRRSYVPCYTQVRKAALHAGALGFSLSGAGPSMIALAPSSEAAREIAAAMEESCICCDNPMTVVAEPAPGASVVG</sequence>
<name>A0A401H7Z4_AERPX</name>
<keyword evidence="8 11" id="KW-0547">Nucleotide-binding</keyword>
<dbReference type="Gene3D" id="3.30.230.10">
    <property type="match status" value="1"/>
</dbReference>
<evidence type="ECO:0000256" key="10">
    <source>
        <dbReference type="ARBA" id="ARBA00022840"/>
    </source>
</evidence>
<comment type="catalytic activity">
    <reaction evidence="11">
        <text>L-homoserine + ATP = O-phospho-L-homoserine + ADP + H(+)</text>
        <dbReference type="Rhea" id="RHEA:13985"/>
        <dbReference type="ChEBI" id="CHEBI:15378"/>
        <dbReference type="ChEBI" id="CHEBI:30616"/>
        <dbReference type="ChEBI" id="CHEBI:57476"/>
        <dbReference type="ChEBI" id="CHEBI:57590"/>
        <dbReference type="ChEBI" id="CHEBI:456216"/>
        <dbReference type="EC" id="2.7.1.39"/>
    </reaction>
</comment>
<keyword evidence="7 11" id="KW-0791">Threonine biosynthesis</keyword>
<dbReference type="InterPro" id="IPR000870">
    <property type="entry name" value="Homoserine_kinase"/>
</dbReference>
<evidence type="ECO:0000313" key="15">
    <source>
        <dbReference type="Proteomes" id="UP000291213"/>
    </source>
</evidence>
<dbReference type="SUPFAM" id="SSF55060">
    <property type="entry name" value="GHMP Kinase, C-terminal domain"/>
    <property type="match status" value="1"/>
</dbReference>
<evidence type="ECO:0000256" key="1">
    <source>
        <dbReference type="ARBA" id="ARBA00005015"/>
    </source>
</evidence>
<evidence type="ECO:0000256" key="3">
    <source>
        <dbReference type="ARBA" id="ARBA00012078"/>
    </source>
</evidence>
<gene>
    <name evidence="11" type="primary">thrB</name>
    <name evidence="14" type="ORF">apy_01540</name>
</gene>
<evidence type="ECO:0000259" key="12">
    <source>
        <dbReference type="Pfam" id="PF00288"/>
    </source>
</evidence>
<evidence type="ECO:0000256" key="7">
    <source>
        <dbReference type="ARBA" id="ARBA00022697"/>
    </source>
</evidence>
<dbReference type="SUPFAM" id="SSF54211">
    <property type="entry name" value="Ribosomal protein S5 domain 2-like"/>
    <property type="match status" value="1"/>
</dbReference>
<feature type="domain" description="GHMP kinase N-terminal" evidence="12">
    <location>
        <begin position="66"/>
        <end position="151"/>
    </location>
</feature>
<protein>
    <recommendedName>
        <fullName evidence="4 11">Homoserine kinase</fullName>
        <shortName evidence="11">HK</shortName>
        <shortName evidence="11">HSK</shortName>
        <ecNumber evidence="3 11">2.7.1.39</ecNumber>
    </recommendedName>
</protein>
<dbReference type="GO" id="GO:0005524">
    <property type="term" value="F:ATP binding"/>
    <property type="evidence" value="ECO:0007669"/>
    <property type="project" value="UniProtKB-UniRule"/>
</dbReference>
<evidence type="ECO:0000256" key="6">
    <source>
        <dbReference type="ARBA" id="ARBA00022679"/>
    </source>
</evidence>
<dbReference type="EMBL" id="BDMD01000006">
    <property type="protein sequence ID" value="GBF08429.1"/>
    <property type="molecule type" value="Genomic_DNA"/>
</dbReference>
<keyword evidence="9 11" id="KW-0418">Kinase</keyword>
<comment type="function">
    <text evidence="11">Catalyzes the ATP-dependent phosphorylation of L-homoserine to L-homoserine phosphate.</text>
</comment>
<comment type="similarity">
    <text evidence="2 11">Belongs to the GHMP kinase family. Homoserine kinase subfamily.</text>
</comment>
<keyword evidence="11" id="KW-0963">Cytoplasm</keyword>
<dbReference type="PANTHER" id="PTHR20861:SF1">
    <property type="entry name" value="HOMOSERINE KINASE"/>
    <property type="match status" value="1"/>
</dbReference>
<keyword evidence="10 11" id="KW-0067">ATP-binding</keyword>
<dbReference type="PRINTS" id="PR00958">
    <property type="entry name" value="HOMSERKINASE"/>
</dbReference>
<organism evidence="14 15">
    <name type="scientific">Aeropyrum pernix</name>
    <dbReference type="NCBI Taxonomy" id="56636"/>
    <lineage>
        <taxon>Archaea</taxon>
        <taxon>Thermoproteota</taxon>
        <taxon>Thermoprotei</taxon>
        <taxon>Desulfurococcales</taxon>
        <taxon>Desulfurococcaceae</taxon>
        <taxon>Aeropyrum</taxon>
    </lineage>
</organism>
<dbReference type="PIRSF" id="PIRSF000676">
    <property type="entry name" value="Homoser_kin"/>
    <property type="match status" value="1"/>
</dbReference>
<dbReference type="EC" id="2.7.1.39" evidence="3 11"/>
<evidence type="ECO:0000256" key="11">
    <source>
        <dbReference type="HAMAP-Rule" id="MF_00384"/>
    </source>
</evidence>
<evidence type="ECO:0000259" key="13">
    <source>
        <dbReference type="Pfam" id="PF08544"/>
    </source>
</evidence>
<dbReference type="PANTHER" id="PTHR20861">
    <property type="entry name" value="HOMOSERINE/4-DIPHOSPHOCYTIDYL-2-C-METHYL-D-ERYTHRITOL KINASE"/>
    <property type="match status" value="1"/>
</dbReference>
<dbReference type="OrthoDB" id="28273at2157"/>
<dbReference type="InterPro" id="IPR006203">
    <property type="entry name" value="GHMP_knse_ATP-bd_CS"/>
</dbReference>
<feature type="domain" description="GHMP kinase C-terminal" evidence="13">
    <location>
        <begin position="215"/>
        <end position="292"/>
    </location>
</feature>
<dbReference type="Pfam" id="PF00288">
    <property type="entry name" value="GHMP_kinases_N"/>
    <property type="match status" value="1"/>
</dbReference>
<dbReference type="HAMAP" id="MF_00384">
    <property type="entry name" value="Homoser_kinase"/>
    <property type="match status" value="1"/>
</dbReference>
<dbReference type="GO" id="GO:0009088">
    <property type="term" value="P:threonine biosynthetic process"/>
    <property type="evidence" value="ECO:0007669"/>
    <property type="project" value="UniProtKB-UniRule"/>
</dbReference>
<dbReference type="Proteomes" id="UP000291213">
    <property type="component" value="Unassembled WGS sequence"/>
</dbReference>
<comment type="caution">
    <text evidence="14">The sequence shown here is derived from an EMBL/GenBank/DDBJ whole genome shotgun (WGS) entry which is preliminary data.</text>
</comment>
<comment type="subcellular location">
    <subcellularLocation>
        <location evidence="11">Cytoplasm</location>
    </subcellularLocation>
</comment>
<dbReference type="InterPro" id="IPR013750">
    <property type="entry name" value="GHMP_kinase_C_dom"/>
</dbReference>
<dbReference type="InterPro" id="IPR014721">
    <property type="entry name" value="Ribsml_uS5_D2-typ_fold_subgr"/>
</dbReference>
<keyword evidence="5 11" id="KW-0028">Amino-acid biosynthesis</keyword>
<dbReference type="PROSITE" id="PS00627">
    <property type="entry name" value="GHMP_KINASES_ATP"/>
    <property type="match status" value="1"/>
</dbReference>
<dbReference type="GO" id="GO:0004413">
    <property type="term" value="F:homoserine kinase activity"/>
    <property type="evidence" value="ECO:0007669"/>
    <property type="project" value="UniProtKB-UniRule"/>
</dbReference>
<dbReference type="Gene3D" id="3.30.70.890">
    <property type="entry name" value="GHMP kinase, C-terminal domain"/>
    <property type="match status" value="1"/>
</dbReference>
<dbReference type="Pfam" id="PF08544">
    <property type="entry name" value="GHMP_kinases_C"/>
    <property type="match status" value="1"/>
</dbReference>
<dbReference type="NCBIfam" id="NF002288">
    <property type="entry name" value="PRK01212.1-4"/>
    <property type="match status" value="1"/>
</dbReference>
<evidence type="ECO:0000256" key="8">
    <source>
        <dbReference type="ARBA" id="ARBA00022741"/>
    </source>
</evidence>
<feature type="binding site" evidence="11">
    <location>
        <begin position="92"/>
        <end position="102"/>
    </location>
    <ligand>
        <name>ATP</name>
        <dbReference type="ChEBI" id="CHEBI:30616"/>
    </ligand>
</feature>
<evidence type="ECO:0000256" key="2">
    <source>
        <dbReference type="ARBA" id="ARBA00007370"/>
    </source>
</evidence>
<dbReference type="NCBIfam" id="TIGR00191">
    <property type="entry name" value="thrB"/>
    <property type="match status" value="1"/>
</dbReference>
<dbReference type="GO" id="GO:0005737">
    <property type="term" value="C:cytoplasm"/>
    <property type="evidence" value="ECO:0007669"/>
    <property type="project" value="UniProtKB-SubCell"/>
</dbReference>
<dbReference type="RefSeq" id="WP_165487846.1">
    <property type="nucleotide sequence ID" value="NZ_BDMD01000006.1"/>
</dbReference>
<evidence type="ECO:0000313" key="14">
    <source>
        <dbReference type="EMBL" id="GBF08429.1"/>
    </source>
</evidence>
<evidence type="ECO:0000256" key="4">
    <source>
        <dbReference type="ARBA" id="ARBA00017858"/>
    </source>
</evidence>
<dbReference type="UniPathway" id="UPA00050">
    <property type="reaction ID" value="UER00064"/>
</dbReference>
<proteinExistence type="inferred from homology"/>
<dbReference type="AlphaFoldDB" id="A0A401H7Z4"/>